<evidence type="ECO:0000313" key="2">
    <source>
        <dbReference type="EMBL" id="KAF4967649.1"/>
    </source>
</evidence>
<dbReference type="AlphaFoldDB" id="A0A8H4U0U5"/>
<dbReference type="EMBL" id="JABEXW010000229">
    <property type="protein sequence ID" value="KAF4967649.1"/>
    <property type="molecule type" value="Genomic_DNA"/>
</dbReference>
<organism evidence="2 3">
    <name type="scientific">Fusarium sarcochroum</name>
    <dbReference type="NCBI Taxonomy" id="1208366"/>
    <lineage>
        <taxon>Eukaryota</taxon>
        <taxon>Fungi</taxon>
        <taxon>Dikarya</taxon>
        <taxon>Ascomycota</taxon>
        <taxon>Pezizomycotina</taxon>
        <taxon>Sordariomycetes</taxon>
        <taxon>Hypocreomycetidae</taxon>
        <taxon>Hypocreales</taxon>
        <taxon>Nectriaceae</taxon>
        <taxon>Fusarium</taxon>
        <taxon>Fusarium lateritium species complex</taxon>
    </lineage>
</organism>
<gene>
    <name evidence="2" type="ORF">FSARC_4844</name>
</gene>
<evidence type="ECO:0000313" key="3">
    <source>
        <dbReference type="Proteomes" id="UP000622797"/>
    </source>
</evidence>
<reference evidence="2" key="1">
    <citation type="journal article" date="2020" name="BMC Genomics">
        <title>Correction to: Identification and distribution of gene clusters required for synthesis of sphingolipid metabolism inhibitors in diverse species of the filamentous fungus Fusarium.</title>
        <authorList>
            <person name="Kim H.S."/>
            <person name="Lohmar J.M."/>
            <person name="Busman M."/>
            <person name="Brown D.W."/>
            <person name="Naumann T.A."/>
            <person name="Divon H.H."/>
            <person name="Lysoe E."/>
            <person name="Uhlig S."/>
            <person name="Proctor R.H."/>
        </authorList>
    </citation>
    <scope>NUCLEOTIDE SEQUENCE</scope>
    <source>
        <strain evidence="2">NRRL 20472</strain>
    </source>
</reference>
<feature type="region of interest" description="Disordered" evidence="1">
    <location>
        <begin position="1"/>
        <end position="33"/>
    </location>
</feature>
<dbReference type="Proteomes" id="UP000622797">
    <property type="component" value="Unassembled WGS sequence"/>
</dbReference>
<feature type="compositionally biased region" description="Basic residues" evidence="1">
    <location>
        <begin position="1"/>
        <end position="29"/>
    </location>
</feature>
<feature type="region of interest" description="Disordered" evidence="1">
    <location>
        <begin position="126"/>
        <end position="175"/>
    </location>
</feature>
<evidence type="ECO:0000256" key="1">
    <source>
        <dbReference type="SAM" id="MobiDB-lite"/>
    </source>
</evidence>
<name>A0A8H4U0U5_9HYPO</name>
<proteinExistence type="predicted"/>
<keyword evidence="3" id="KW-1185">Reference proteome</keyword>
<accession>A0A8H4U0U5</accession>
<comment type="caution">
    <text evidence="2">The sequence shown here is derived from an EMBL/GenBank/DDBJ whole genome shotgun (WGS) entry which is preliminary data.</text>
</comment>
<dbReference type="OrthoDB" id="5089032at2759"/>
<feature type="compositionally biased region" description="Basic and acidic residues" evidence="1">
    <location>
        <begin position="138"/>
        <end position="151"/>
    </location>
</feature>
<reference evidence="2" key="2">
    <citation type="submission" date="2020-05" db="EMBL/GenBank/DDBJ databases">
        <authorList>
            <person name="Kim H.-S."/>
            <person name="Proctor R.H."/>
            <person name="Brown D.W."/>
        </authorList>
    </citation>
    <scope>NUCLEOTIDE SEQUENCE</scope>
    <source>
        <strain evidence="2">NRRL 20472</strain>
    </source>
</reference>
<protein>
    <submittedName>
        <fullName evidence="2">Uncharacterized protein</fullName>
    </submittedName>
</protein>
<sequence>MATTRARRKKAGNLKSGKRPKAKTKKPRPPGRMWEDHEWHQLLAYIQWSAEAENDFWDEAFPLFNKAVGSEFTRTQIRKKLARECPKYLHEINMTWKDILTQGLRDLSLPVYAKEEVERLLDELRHSEPSSYNGSTEIAKKEREKGHDGHQATKKGTRNSRVGSAAYKNNPGAINVPEHSEDELSSFIPPNDAVRSAGDMPIQRAETPRIQMCDGRPDSQNKEITTLKNRNFLLANENIRLKEELRTFQQCKPDVEVMRGFEKMFEDIQSKSQSNRSFDMDKRGLQKENITGSYEALYSNIRDACLDLVQVDGELPERNRAFYRSAQSWAQRIFNKDLVTCIQDIHEEKLSKDELLTGLIARAVIELVFVPAFPDVLTTEDPTTDHYRGIILLFNGPDELHKADLSVLSSLMQNRKSEILENKERDLTELITRNLECFWTSQSTEQTAQQSPDGDVMMLDGLVCGSFLTSALDLKLELTGSLTRLKHFPVKPYLLKSKPAFFLFCFSRNAETKGWLQVEATVEEMQSLELAAKAIVLT</sequence>